<sequence>MLAWLFILASLSGIKMEETINKYTAGCPVCSRIPCACKEE</sequence>
<proteinExistence type="predicted"/>
<reference evidence="1 2" key="1">
    <citation type="submission" date="2019-04" db="EMBL/GenBank/DDBJ databases">
        <title>Genome of a novel bacterium Candidatus Jettenia ecosi reconstructed from metagenome of an anammox bioreactor.</title>
        <authorList>
            <person name="Mardanov A.V."/>
            <person name="Beletsky A.V."/>
            <person name="Ravin N.V."/>
            <person name="Botchkova E.A."/>
            <person name="Litti Y.V."/>
            <person name="Nozhevnikova A.N."/>
        </authorList>
    </citation>
    <scope>NUCLEOTIDE SEQUENCE [LARGE SCALE GENOMIC DNA]</scope>
    <source>
        <strain evidence="1">J2</strain>
    </source>
</reference>
<accession>A0A533QIV8</accession>
<dbReference type="Proteomes" id="UP000319783">
    <property type="component" value="Unassembled WGS sequence"/>
</dbReference>
<name>A0A533QIV8_9BACT</name>
<comment type="caution">
    <text evidence="1">The sequence shown here is derived from an EMBL/GenBank/DDBJ whole genome shotgun (WGS) entry which is preliminary data.</text>
</comment>
<evidence type="ECO:0000313" key="1">
    <source>
        <dbReference type="EMBL" id="TLD40490.1"/>
    </source>
</evidence>
<protein>
    <submittedName>
        <fullName evidence="1">Uncharacterized protein</fullName>
    </submittedName>
</protein>
<dbReference type="AlphaFoldDB" id="A0A533QIV8"/>
<evidence type="ECO:0000313" key="2">
    <source>
        <dbReference type="Proteomes" id="UP000319783"/>
    </source>
</evidence>
<dbReference type="EMBL" id="SULG01000097">
    <property type="protein sequence ID" value="TLD40490.1"/>
    <property type="molecule type" value="Genomic_DNA"/>
</dbReference>
<gene>
    <name evidence="1" type="ORF">JETT_3249</name>
</gene>
<organism evidence="1 2">
    <name type="scientific">Candidatus Jettenia ecosi</name>
    <dbReference type="NCBI Taxonomy" id="2494326"/>
    <lineage>
        <taxon>Bacteria</taxon>
        <taxon>Pseudomonadati</taxon>
        <taxon>Planctomycetota</taxon>
        <taxon>Candidatus Brocadiia</taxon>
        <taxon>Candidatus Brocadiales</taxon>
        <taxon>Candidatus Brocadiaceae</taxon>
        <taxon>Candidatus Jettenia</taxon>
    </lineage>
</organism>